<sequence>MTEELPDCSGEMWSAKYRDYDNLAALDVSDVDNRLRFLGQYFDAKTGLSYNHHRYYNPGTGRLLTPDPMKFAGGLNSYQYVPNPTGWVDPLGLVCKQTNGATPKKPPQKTTPPEVGETLKFEHFEQARNKALEWLESNGFKAEKPTIGKFGTNAGKVVGMQTADGKTGYRIEYDERSGAHINV</sequence>
<dbReference type="PRINTS" id="PR00394">
    <property type="entry name" value="RHSPROTEIN"/>
</dbReference>
<dbReference type="EMBL" id="CABVIC010000002">
    <property type="protein sequence ID" value="VVO89809.1"/>
    <property type="molecule type" value="Genomic_DNA"/>
</dbReference>
<dbReference type="PANTHER" id="PTHR32305:SF15">
    <property type="entry name" value="PROTEIN RHSA-RELATED"/>
    <property type="match status" value="1"/>
</dbReference>
<reference evidence="1 2" key="1">
    <citation type="submission" date="2019-09" db="EMBL/GenBank/DDBJ databases">
        <authorList>
            <person name="Chandra G."/>
            <person name="Truman W A."/>
        </authorList>
    </citation>
    <scope>NUCLEOTIDE SEQUENCE [LARGE SCALE GENOMIC DNA]</scope>
    <source>
        <strain evidence="1">PS847</strain>
    </source>
</reference>
<evidence type="ECO:0000313" key="1">
    <source>
        <dbReference type="EMBL" id="VVO89809.1"/>
    </source>
</evidence>
<organism evidence="1 2">
    <name type="scientific">Pseudomonas fluorescens</name>
    <dbReference type="NCBI Taxonomy" id="294"/>
    <lineage>
        <taxon>Bacteria</taxon>
        <taxon>Pseudomonadati</taxon>
        <taxon>Pseudomonadota</taxon>
        <taxon>Gammaproteobacteria</taxon>
        <taxon>Pseudomonadales</taxon>
        <taxon>Pseudomonadaceae</taxon>
        <taxon>Pseudomonas</taxon>
    </lineage>
</organism>
<dbReference type="RefSeq" id="WP_150636253.1">
    <property type="nucleotide sequence ID" value="NZ_CABVIC010000002.1"/>
</dbReference>
<dbReference type="Gene3D" id="2.180.10.10">
    <property type="entry name" value="RHS repeat-associated core"/>
    <property type="match status" value="1"/>
</dbReference>
<dbReference type="Proteomes" id="UP000326067">
    <property type="component" value="Unassembled WGS sequence"/>
</dbReference>
<proteinExistence type="predicted"/>
<dbReference type="InterPro" id="IPR022385">
    <property type="entry name" value="Rhs_assc_core"/>
</dbReference>
<evidence type="ECO:0000313" key="2">
    <source>
        <dbReference type="Proteomes" id="UP000326067"/>
    </source>
</evidence>
<accession>A0A5E7JKC7</accession>
<dbReference type="AlphaFoldDB" id="A0A5E7JKC7"/>
<name>A0A5E7JKC7_PSEFL</name>
<dbReference type="NCBIfam" id="TIGR03696">
    <property type="entry name" value="Rhs_assc_core"/>
    <property type="match status" value="1"/>
</dbReference>
<dbReference type="CDD" id="cd20692">
    <property type="entry name" value="CdiA-CT_Ec-like"/>
    <property type="match status" value="1"/>
</dbReference>
<dbReference type="PANTHER" id="PTHR32305">
    <property type="match status" value="1"/>
</dbReference>
<dbReference type="InterPro" id="IPR050708">
    <property type="entry name" value="T6SS_VgrG/RHS"/>
</dbReference>
<gene>
    <name evidence="1" type="ORF">PS847_02248</name>
</gene>
<protein>
    <submittedName>
        <fullName evidence="1">Uncharacterized protein</fullName>
    </submittedName>
</protein>